<dbReference type="KEGG" id="acog:HWD57_21260"/>
<dbReference type="AlphaFoldDB" id="A0A080M6I2"/>
<evidence type="ECO:0000313" key="2">
    <source>
        <dbReference type="EMBL" id="KFB76080.1"/>
    </source>
</evidence>
<reference evidence="2 4" key="1">
    <citation type="submission" date="2014-02" db="EMBL/GenBank/DDBJ databases">
        <title>Expanding our view of genomic diversity in Candidatus Accumulibacter clades.</title>
        <authorList>
            <person name="Skennerton C.T."/>
            <person name="Barr J.J."/>
            <person name="Slater F.R."/>
            <person name="Bond P.L."/>
            <person name="Tyson G.W."/>
        </authorList>
    </citation>
    <scope>NUCLEOTIDE SEQUENCE [LARGE SCALE GENOMIC DNA]</scope>
    <source>
        <strain evidence="4">SK-02</strain>
    </source>
</reference>
<evidence type="ECO:0000313" key="5">
    <source>
        <dbReference type="Proteomes" id="UP000509684"/>
    </source>
</evidence>
<dbReference type="Proteomes" id="UP000509684">
    <property type="component" value="Chromosome"/>
</dbReference>
<dbReference type="InterPro" id="IPR001387">
    <property type="entry name" value="Cro/C1-type_HTH"/>
</dbReference>
<dbReference type="CDD" id="cd00093">
    <property type="entry name" value="HTH_XRE"/>
    <property type="match status" value="1"/>
</dbReference>
<dbReference type="STRING" id="1453999.AW06_002877"/>
<dbReference type="Proteomes" id="UP000021315">
    <property type="component" value="Unassembled WGS sequence"/>
</dbReference>
<dbReference type="PROSITE" id="PS50943">
    <property type="entry name" value="HTH_CROC1"/>
    <property type="match status" value="1"/>
</dbReference>
<dbReference type="SUPFAM" id="SSF47413">
    <property type="entry name" value="lambda repressor-like DNA-binding domains"/>
    <property type="match status" value="1"/>
</dbReference>
<name>A0A080M6I2_9PROT</name>
<sequence>MSLGDRIRSERERLGHTQEDWARHVGVHRNTQAKYEKGDAVPDVEYLSKIEEFGADVDFIRTGERGIWGSLEERIESQCALVYGIVEGVENCSERLRILLSASRKASVVAMLYRSFEASGKVDPAMIEEAVKLASG</sequence>
<evidence type="ECO:0000259" key="1">
    <source>
        <dbReference type="PROSITE" id="PS50943"/>
    </source>
</evidence>
<reference evidence="3" key="3">
    <citation type="submission" date="2020-06" db="EMBL/GenBank/DDBJ databases">
        <authorList>
            <person name="Arumugam K."/>
            <person name="Besarab I."/>
            <person name="Haryono M."/>
            <person name="Bagci C."/>
            <person name="Beier S."/>
            <person name="Buchfink B."/>
            <person name="Gorska A."/>
            <person name="Qiu G."/>
            <person name="Huson D.H."/>
            <person name="Williams R.B."/>
        </authorList>
    </citation>
    <scope>NUCLEOTIDE SEQUENCE</scope>
    <source>
        <strain evidence="3">SSA1</strain>
    </source>
</reference>
<dbReference type="RefSeq" id="WP_273704655.1">
    <property type="nucleotide sequence ID" value="NZ_JDST02000064.1"/>
</dbReference>
<reference evidence="3 5" key="2">
    <citation type="journal article" date="2019" name="Microbiome">
        <title>Annotated bacterial chromosomes from frame-shift-corrected long-read metagenomic data.</title>
        <authorList>
            <person name="Arumugam K."/>
            <person name="Bagci C."/>
            <person name="Bessarab I."/>
            <person name="Beier S."/>
            <person name="Buchfink B."/>
            <person name="Gorska A."/>
            <person name="Qiu G."/>
            <person name="Huson D.H."/>
            <person name="Williams R.B.H."/>
        </authorList>
    </citation>
    <scope>NUCLEOTIDE SEQUENCE [LARGE SCALE GENOMIC DNA]</scope>
    <source>
        <strain evidence="3">SSA1</strain>
    </source>
</reference>
<dbReference type="GO" id="GO:0003677">
    <property type="term" value="F:DNA binding"/>
    <property type="evidence" value="ECO:0007669"/>
    <property type="project" value="InterPro"/>
</dbReference>
<protein>
    <submittedName>
        <fullName evidence="2">Helix-turn-helix protein</fullName>
    </submittedName>
    <submittedName>
        <fullName evidence="3">Helix-turn-helix transcriptional regulator</fullName>
    </submittedName>
</protein>
<keyword evidence="4" id="KW-1185">Reference proteome</keyword>
<accession>A0A080M6I2</accession>
<proteinExistence type="predicted"/>
<dbReference type="Pfam" id="PF13560">
    <property type="entry name" value="HTH_31"/>
    <property type="match status" value="1"/>
</dbReference>
<feature type="domain" description="HTH cro/C1-type" evidence="1">
    <location>
        <begin position="7"/>
        <end position="60"/>
    </location>
</feature>
<evidence type="ECO:0000313" key="4">
    <source>
        <dbReference type="Proteomes" id="UP000021315"/>
    </source>
</evidence>
<dbReference type="Gene3D" id="1.10.260.40">
    <property type="entry name" value="lambda repressor-like DNA-binding domains"/>
    <property type="match status" value="1"/>
</dbReference>
<dbReference type="InterPro" id="IPR010982">
    <property type="entry name" value="Lambda_DNA-bd_dom_sf"/>
</dbReference>
<dbReference type="EMBL" id="JDST02000064">
    <property type="protein sequence ID" value="KFB76080.1"/>
    <property type="molecule type" value="Genomic_DNA"/>
</dbReference>
<evidence type="ECO:0000313" key="3">
    <source>
        <dbReference type="EMBL" id="QLH52019.1"/>
    </source>
</evidence>
<accession>A0A7D5SHB8</accession>
<gene>
    <name evidence="2" type="ORF">AW06_002877</name>
    <name evidence="3" type="ORF">HWD57_21260</name>
</gene>
<dbReference type="SMART" id="SM00530">
    <property type="entry name" value="HTH_XRE"/>
    <property type="match status" value="1"/>
</dbReference>
<organism evidence="2 4">
    <name type="scientific">Candidatus Accumulibacter cognatus</name>
    <dbReference type="NCBI Taxonomy" id="2954383"/>
    <lineage>
        <taxon>Bacteria</taxon>
        <taxon>Pseudomonadati</taxon>
        <taxon>Pseudomonadota</taxon>
        <taxon>Betaproteobacteria</taxon>
        <taxon>Candidatus Accumulibacter</taxon>
    </lineage>
</organism>
<dbReference type="EMBL" id="CP058708">
    <property type="protein sequence ID" value="QLH52019.1"/>
    <property type="molecule type" value="Genomic_DNA"/>
</dbReference>